<dbReference type="HOGENOM" id="CLU_058257_0_0_1"/>
<dbReference type="GeneID" id="18912747"/>
<dbReference type="AlphaFoldDB" id="K5WEB0"/>
<dbReference type="RefSeq" id="XP_007395196.1">
    <property type="nucleotide sequence ID" value="XM_007395134.1"/>
</dbReference>
<dbReference type="KEGG" id="pco:PHACADRAFT_208459"/>
<name>K5WEB0_PHACS</name>
<sequence length="258" mass="27974">MTSTPCVFASEPGLADPSVEKAKAIYAKLCELPAPLFHAPSPACKDGLDPALQPAIADLLLHPALEAAFHLLNHALYPAHFLVRKMQNARAGQHLHGILHRVEGDYDNARVWYVEASGLGERTNNKTDRGGEDAFVEFWSSMAGLVACEPGVGGAVEAAGGGAELARNAAIAFIERVQRLKENSKGQVQDAGAGKEERRVLEQISKAELEAVVEWAAREYGWGTWHGGDGSASYTESTEEQKEEMRRQQHGGEGFRQF</sequence>
<dbReference type="EMBL" id="JH930471">
    <property type="protein sequence ID" value="EKM57389.1"/>
    <property type="molecule type" value="Genomic_DNA"/>
</dbReference>
<keyword evidence="3" id="KW-1185">Reference proteome</keyword>
<evidence type="ECO:0000313" key="3">
    <source>
        <dbReference type="Proteomes" id="UP000008370"/>
    </source>
</evidence>
<feature type="region of interest" description="Disordered" evidence="1">
    <location>
        <begin position="226"/>
        <end position="258"/>
    </location>
</feature>
<dbReference type="Proteomes" id="UP000008370">
    <property type="component" value="Unassembled WGS sequence"/>
</dbReference>
<dbReference type="InParanoid" id="K5WEB0"/>
<protein>
    <submittedName>
        <fullName evidence="2">Uncharacterized protein</fullName>
    </submittedName>
</protein>
<proteinExistence type="predicted"/>
<gene>
    <name evidence="2" type="ORF">PHACADRAFT_208459</name>
</gene>
<dbReference type="OrthoDB" id="2306919at2759"/>
<evidence type="ECO:0000313" key="2">
    <source>
        <dbReference type="EMBL" id="EKM57389.1"/>
    </source>
</evidence>
<evidence type="ECO:0000256" key="1">
    <source>
        <dbReference type="SAM" id="MobiDB-lite"/>
    </source>
</evidence>
<dbReference type="STRING" id="650164.K5WEB0"/>
<reference evidence="2 3" key="1">
    <citation type="journal article" date="2012" name="BMC Genomics">
        <title>Comparative genomics of the white-rot fungi, Phanerochaete carnosa and P. chrysosporium, to elucidate the genetic basis of the distinct wood types they colonize.</title>
        <authorList>
            <person name="Suzuki H."/>
            <person name="MacDonald J."/>
            <person name="Syed K."/>
            <person name="Salamov A."/>
            <person name="Hori C."/>
            <person name="Aerts A."/>
            <person name="Henrissat B."/>
            <person name="Wiebenga A."/>
            <person name="vanKuyk P.A."/>
            <person name="Barry K."/>
            <person name="Lindquist E."/>
            <person name="LaButti K."/>
            <person name="Lapidus A."/>
            <person name="Lucas S."/>
            <person name="Coutinho P."/>
            <person name="Gong Y."/>
            <person name="Samejima M."/>
            <person name="Mahadevan R."/>
            <person name="Abou-Zaid M."/>
            <person name="de Vries R.P."/>
            <person name="Igarashi K."/>
            <person name="Yadav J.S."/>
            <person name="Grigoriev I.V."/>
            <person name="Master E.R."/>
        </authorList>
    </citation>
    <scope>NUCLEOTIDE SEQUENCE [LARGE SCALE GENOMIC DNA]</scope>
    <source>
        <strain evidence="2 3">HHB-10118-sp</strain>
    </source>
</reference>
<organism evidence="2 3">
    <name type="scientific">Phanerochaete carnosa (strain HHB-10118-sp)</name>
    <name type="common">White-rot fungus</name>
    <name type="synonym">Peniophora carnosa</name>
    <dbReference type="NCBI Taxonomy" id="650164"/>
    <lineage>
        <taxon>Eukaryota</taxon>
        <taxon>Fungi</taxon>
        <taxon>Dikarya</taxon>
        <taxon>Basidiomycota</taxon>
        <taxon>Agaricomycotina</taxon>
        <taxon>Agaricomycetes</taxon>
        <taxon>Polyporales</taxon>
        <taxon>Phanerochaetaceae</taxon>
        <taxon>Phanerochaete</taxon>
    </lineage>
</organism>
<accession>K5WEB0</accession>